<gene>
    <name evidence="2" type="ORF">GCM10022268_06660</name>
</gene>
<dbReference type="PANTHER" id="PTHR42850:SF4">
    <property type="entry name" value="ZINC-DEPENDENT ENDOPOLYPHOSPHATASE"/>
    <property type="match status" value="1"/>
</dbReference>
<feature type="domain" description="Calcineurin-like phosphoesterase" evidence="1">
    <location>
        <begin position="27"/>
        <end position="217"/>
    </location>
</feature>
<dbReference type="InterPro" id="IPR004843">
    <property type="entry name" value="Calcineurin-like_PHP"/>
</dbReference>
<accession>A0ABP7D0V0</accession>
<dbReference type="CDD" id="cd00144">
    <property type="entry name" value="MPP_PPP_family"/>
    <property type="match status" value="1"/>
</dbReference>
<dbReference type="InterPro" id="IPR050126">
    <property type="entry name" value="Ap4A_hydrolase"/>
</dbReference>
<dbReference type="SUPFAM" id="SSF56300">
    <property type="entry name" value="Metallo-dependent phosphatases"/>
    <property type="match status" value="1"/>
</dbReference>
<reference evidence="3" key="1">
    <citation type="journal article" date="2019" name="Int. J. Syst. Evol. Microbiol.">
        <title>The Global Catalogue of Microorganisms (GCM) 10K type strain sequencing project: providing services to taxonomists for standard genome sequencing and annotation.</title>
        <authorList>
            <consortium name="The Broad Institute Genomics Platform"/>
            <consortium name="The Broad Institute Genome Sequencing Center for Infectious Disease"/>
            <person name="Wu L."/>
            <person name="Ma J."/>
        </authorList>
    </citation>
    <scope>NUCLEOTIDE SEQUENCE [LARGE SCALE GENOMIC DNA]</scope>
    <source>
        <strain evidence="3">JCM 17498</strain>
    </source>
</reference>
<proteinExistence type="predicted"/>
<evidence type="ECO:0000313" key="3">
    <source>
        <dbReference type="Proteomes" id="UP001500523"/>
    </source>
</evidence>
<dbReference type="Proteomes" id="UP001500523">
    <property type="component" value="Unassembled WGS sequence"/>
</dbReference>
<sequence length="269" mass="29867">MTGPDSTLDAESDWEVGPHASVEGRLVYAIGDVHGCYDILTRLLAMIADDVAARGQGRRPLLVFVGDYVDRGPATAKVLSSLVWLQRHAPFEPRFLKGNHEEMLLAWLDDPAEARGWLRVGGAETLRSYAVEPPAEVDAIDDHLRARDDLLERMPASHMRFLQALELTLTLGDYAFVHAGVRPGVPLRKQVPADLLWIREPFLSHGKRFEKVIVHGHTWDSAEPMIREQRIGIDTGVYRTGVLTALRLEDGRIGCFQAKGAGDPLAIRL</sequence>
<evidence type="ECO:0000313" key="2">
    <source>
        <dbReference type="EMBL" id="GAA3699119.1"/>
    </source>
</evidence>
<keyword evidence="3" id="KW-1185">Reference proteome</keyword>
<dbReference type="Gene3D" id="3.60.21.10">
    <property type="match status" value="1"/>
</dbReference>
<organism evidence="2 3">
    <name type="scientific">Sphingomonas cynarae</name>
    <dbReference type="NCBI Taxonomy" id="930197"/>
    <lineage>
        <taxon>Bacteria</taxon>
        <taxon>Pseudomonadati</taxon>
        <taxon>Pseudomonadota</taxon>
        <taxon>Alphaproteobacteria</taxon>
        <taxon>Sphingomonadales</taxon>
        <taxon>Sphingomonadaceae</taxon>
        <taxon>Sphingomonas</taxon>
    </lineage>
</organism>
<dbReference type="EMBL" id="BAABBF010000002">
    <property type="protein sequence ID" value="GAA3699119.1"/>
    <property type="molecule type" value="Genomic_DNA"/>
</dbReference>
<name>A0ABP7D0V0_9SPHN</name>
<protein>
    <submittedName>
        <fullName evidence="2">Metallophosphoesterase family protein</fullName>
    </submittedName>
</protein>
<dbReference type="PANTHER" id="PTHR42850">
    <property type="entry name" value="METALLOPHOSPHOESTERASE"/>
    <property type="match status" value="1"/>
</dbReference>
<dbReference type="RefSeq" id="WP_344691976.1">
    <property type="nucleotide sequence ID" value="NZ_BAABBF010000002.1"/>
</dbReference>
<dbReference type="InterPro" id="IPR029052">
    <property type="entry name" value="Metallo-depent_PP-like"/>
</dbReference>
<comment type="caution">
    <text evidence="2">The sequence shown here is derived from an EMBL/GenBank/DDBJ whole genome shotgun (WGS) entry which is preliminary data.</text>
</comment>
<dbReference type="Pfam" id="PF00149">
    <property type="entry name" value="Metallophos"/>
    <property type="match status" value="1"/>
</dbReference>
<evidence type="ECO:0000259" key="1">
    <source>
        <dbReference type="Pfam" id="PF00149"/>
    </source>
</evidence>